<dbReference type="AlphaFoldDB" id="A0A8H3NW44"/>
<sequence length="157" mass="16417">MRTTISLLCLFAQTSCLLCLWSPFALIQGVAASRHDPLGLVYEAATPPPLGKRQDLQSFAGALGGAAPAVTSTGDAERPYGVSGNTFTDFESAAQRSCNEQFDSCQKVYPADNQNGSSLTGLDTDSEYRPVGVLLAARLSEPAEKLHVSINGAGHGG</sequence>
<accession>A0A8H3NW44</accession>
<keyword evidence="1" id="KW-0732">Signal</keyword>
<evidence type="ECO:0000313" key="2">
    <source>
        <dbReference type="EMBL" id="GFF37138.1"/>
    </source>
</evidence>
<feature type="chain" id="PRO_5034137669" evidence="1">
    <location>
        <begin position="33"/>
        <end position="157"/>
    </location>
</feature>
<feature type="signal peptide" evidence="1">
    <location>
        <begin position="1"/>
        <end position="32"/>
    </location>
</feature>
<evidence type="ECO:0000256" key="1">
    <source>
        <dbReference type="SAM" id="SignalP"/>
    </source>
</evidence>
<reference evidence="2 3" key="1">
    <citation type="submission" date="2020-01" db="EMBL/GenBank/DDBJ databases">
        <title>Draft genome sequence of Aspergillus udagawae IFM 46972.</title>
        <authorList>
            <person name="Takahashi H."/>
            <person name="Yaguchi T."/>
        </authorList>
    </citation>
    <scope>NUCLEOTIDE SEQUENCE [LARGE SCALE GENOMIC DNA]</scope>
    <source>
        <strain evidence="2 3">IFM 46972</strain>
    </source>
</reference>
<comment type="caution">
    <text evidence="2">The sequence shown here is derived from an EMBL/GenBank/DDBJ whole genome shotgun (WGS) entry which is preliminary data.</text>
</comment>
<organism evidence="2 3">
    <name type="scientific">Aspergillus udagawae</name>
    <dbReference type="NCBI Taxonomy" id="91492"/>
    <lineage>
        <taxon>Eukaryota</taxon>
        <taxon>Fungi</taxon>
        <taxon>Dikarya</taxon>
        <taxon>Ascomycota</taxon>
        <taxon>Pezizomycotina</taxon>
        <taxon>Eurotiomycetes</taxon>
        <taxon>Eurotiomycetidae</taxon>
        <taxon>Eurotiales</taxon>
        <taxon>Aspergillaceae</taxon>
        <taxon>Aspergillus</taxon>
        <taxon>Aspergillus subgen. Fumigati</taxon>
    </lineage>
</organism>
<dbReference type="EMBL" id="BLKC01000030">
    <property type="protein sequence ID" value="GFF37138.1"/>
    <property type="molecule type" value="Genomic_DNA"/>
</dbReference>
<gene>
    <name evidence="2" type="ORF">IFM46972_05124</name>
</gene>
<proteinExistence type="predicted"/>
<name>A0A8H3NW44_9EURO</name>
<evidence type="ECO:0000313" key="3">
    <source>
        <dbReference type="Proteomes" id="UP000465221"/>
    </source>
</evidence>
<protein>
    <submittedName>
        <fullName evidence="2">Uncharacterized protein</fullName>
    </submittedName>
</protein>
<dbReference type="Proteomes" id="UP000465221">
    <property type="component" value="Unassembled WGS sequence"/>
</dbReference>